<protein>
    <submittedName>
        <fullName evidence="1">Uncharacterized protein</fullName>
    </submittedName>
</protein>
<name>A0A6A5VQ88_9PLEO</name>
<proteinExistence type="predicted"/>
<dbReference type="OrthoDB" id="3797974at2759"/>
<sequence>MEYNPDINLLFTVPGMYNALYKIRKHIEERLQNDPNAKSVINMSAEAEMRDSNTLLESIFEGFLGFLKENKIPFVVAAGNSPEVPISRHYPHKLGKSDNTLITVGGVNTDGTLCDCSV</sequence>
<reference evidence="1" key="1">
    <citation type="journal article" date="2020" name="Stud. Mycol.">
        <title>101 Dothideomycetes genomes: a test case for predicting lifestyles and emergence of pathogens.</title>
        <authorList>
            <person name="Haridas S."/>
            <person name="Albert R."/>
            <person name="Binder M."/>
            <person name="Bloem J."/>
            <person name="Labutti K."/>
            <person name="Salamov A."/>
            <person name="Andreopoulos B."/>
            <person name="Baker S."/>
            <person name="Barry K."/>
            <person name="Bills G."/>
            <person name="Bluhm B."/>
            <person name="Cannon C."/>
            <person name="Castanera R."/>
            <person name="Culley D."/>
            <person name="Daum C."/>
            <person name="Ezra D."/>
            <person name="Gonzalez J."/>
            <person name="Henrissat B."/>
            <person name="Kuo A."/>
            <person name="Liang C."/>
            <person name="Lipzen A."/>
            <person name="Lutzoni F."/>
            <person name="Magnuson J."/>
            <person name="Mondo S."/>
            <person name="Nolan M."/>
            <person name="Ohm R."/>
            <person name="Pangilinan J."/>
            <person name="Park H.-J."/>
            <person name="Ramirez L."/>
            <person name="Alfaro M."/>
            <person name="Sun H."/>
            <person name="Tritt A."/>
            <person name="Yoshinaga Y."/>
            <person name="Zwiers L.-H."/>
            <person name="Turgeon B."/>
            <person name="Goodwin S."/>
            <person name="Spatafora J."/>
            <person name="Crous P."/>
            <person name="Grigoriev I."/>
        </authorList>
    </citation>
    <scope>NUCLEOTIDE SEQUENCE</scope>
    <source>
        <strain evidence="1">CBS 107.79</strain>
    </source>
</reference>
<dbReference type="InterPro" id="IPR036852">
    <property type="entry name" value="Peptidase_S8/S53_dom_sf"/>
</dbReference>
<gene>
    <name evidence="1" type="ORF">BU23DRAFT_107266</name>
</gene>
<dbReference type="SUPFAM" id="SSF52743">
    <property type="entry name" value="Subtilisin-like"/>
    <property type="match status" value="1"/>
</dbReference>
<dbReference type="GO" id="GO:0006508">
    <property type="term" value="P:proteolysis"/>
    <property type="evidence" value="ECO:0007669"/>
    <property type="project" value="InterPro"/>
</dbReference>
<evidence type="ECO:0000313" key="2">
    <source>
        <dbReference type="Proteomes" id="UP000800036"/>
    </source>
</evidence>
<dbReference type="AlphaFoldDB" id="A0A6A5VQ88"/>
<keyword evidence="2" id="KW-1185">Reference proteome</keyword>
<dbReference type="Proteomes" id="UP000800036">
    <property type="component" value="Unassembled WGS sequence"/>
</dbReference>
<dbReference type="Gene3D" id="3.40.50.200">
    <property type="entry name" value="Peptidase S8/S53 domain"/>
    <property type="match status" value="1"/>
</dbReference>
<accession>A0A6A5VQ88</accession>
<evidence type="ECO:0000313" key="1">
    <source>
        <dbReference type="EMBL" id="KAF1979843.1"/>
    </source>
</evidence>
<organism evidence="1 2">
    <name type="scientific">Bimuria novae-zelandiae CBS 107.79</name>
    <dbReference type="NCBI Taxonomy" id="1447943"/>
    <lineage>
        <taxon>Eukaryota</taxon>
        <taxon>Fungi</taxon>
        <taxon>Dikarya</taxon>
        <taxon>Ascomycota</taxon>
        <taxon>Pezizomycotina</taxon>
        <taxon>Dothideomycetes</taxon>
        <taxon>Pleosporomycetidae</taxon>
        <taxon>Pleosporales</taxon>
        <taxon>Massarineae</taxon>
        <taxon>Didymosphaeriaceae</taxon>
        <taxon>Bimuria</taxon>
    </lineage>
</organism>
<dbReference type="GO" id="GO:0004252">
    <property type="term" value="F:serine-type endopeptidase activity"/>
    <property type="evidence" value="ECO:0007669"/>
    <property type="project" value="InterPro"/>
</dbReference>
<dbReference type="EMBL" id="ML976657">
    <property type="protein sequence ID" value="KAF1979843.1"/>
    <property type="molecule type" value="Genomic_DNA"/>
</dbReference>